<dbReference type="Gene3D" id="3.30.160.20">
    <property type="match status" value="2"/>
</dbReference>
<feature type="non-terminal residue" evidence="1">
    <location>
        <position position="363"/>
    </location>
</feature>
<dbReference type="SUPFAM" id="SSF54768">
    <property type="entry name" value="dsRNA-binding domain-like"/>
    <property type="match status" value="1"/>
</dbReference>
<evidence type="ECO:0000313" key="2">
    <source>
        <dbReference type="EMBL" id="JAT02192.1"/>
    </source>
</evidence>
<protein>
    <recommendedName>
        <fullName evidence="3">DRBM domain-containing protein</fullName>
    </recommendedName>
</protein>
<name>A0A1B6IRA8_9HEMI</name>
<proteinExistence type="predicted"/>
<gene>
    <name evidence="1" type="ORF">g.2597</name>
    <name evidence="2" type="ORF">g.2598</name>
</gene>
<sequence length="363" mass="41219">MDLFPKSSRDIFRDRIIAKGSDSDMIETKNPKILLEQWEKALHHGTVNNEAMLEKEMSQTLKQINEFLHGLEVAAMVHDKRKFGKEKEWIRYQGFEQQYRDKIMLGHTLKGKVKELLDLEDSGIRLSKSLRSTSVKFAPSEMNSFENDSEGNISNCSRYGSEIKDVLRKFNKVLVKSSPLVPQLLELQIPTDQKDSGVERDALEFLMERLATDNIQPIFISHPLKPNDSSHTVSCRIFNTTVEGKASEKTAAKKAAALNMLERLVEDNAKDQLPSQITPFADLEVQEALGILCETLRYDAMLAEICTERRKRPPQYTNDSTRHSLRILCSAIGLQGVGTHTNPVMARRLAAREVLLQLKQKPT</sequence>
<dbReference type="EMBL" id="GECU01005515">
    <property type="protein sequence ID" value="JAT02192.1"/>
    <property type="molecule type" value="Transcribed_RNA"/>
</dbReference>
<evidence type="ECO:0008006" key="3">
    <source>
        <dbReference type="Google" id="ProtNLM"/>
    </source>
</evidence>
<dbReference type="AlphaFoldDB" id="A0A1B6IRA8"/>
<accession>A0A1B6IRA8</accession>
<organism evidence="1">
    <name type="scientific">Homalodisca liturata</name>
    <dbReference type="NCBI Taxonomy" id="320908"/>
    <lineage>
        <taxon>Eukaryota</taxon>
        <taxon>Metazoa</taxon>
        <taxon>Ecdysozoa</taxon>
        <taxon>Arthropoda</taxon>
        <taxon>Hexapoda</taxon>
        <taxon>Insecta</taxon>
        <taxon>Pterygota</taxon>
        <taxon>Neoptera</taxon>
        <taxon>Paraneoptera</taxon>
        <taxon>Hemiptera</taxon>
        <taxon>Auchenorrhyncha</taxon>
        <taxon>Membracoidea</taxon>
        <taxon>Cicadellidae</taxon>
        <taxon>Cicadellinae</taxon>
        <taxon>Proconiini</taxon>
        <taxon>Homalodisca</taxon>
    </lineage>
</organism>
<dbReference type="EMBL" id="GECU01018257">
    <property type="protein sequence ID" value="JAS89449.1"/>
    <property type="molecule type" value="Transcribed_RNA"/>
</dbReference>
<evidence type="ECO:0000313" key="1">
    <source>
        <dbReference type="EMBL" id="JAS89449.1"/>
    </source>
</evidence>
<reference evidence="1" key="1">
    <citation type="submission" date="2015-11" db="EMBL/GenBank/DDBJ databases">
        <title>De novo transcriptome assembly of four potential Pierce s Disease insect vectors from Arizona vineyards.</title>
        <authorList>
            <person name="Tassone E.E."/>
        </authorList>
    </citation>
    <scope>NUCLEOTIDE SEQUENCE</scope>
</reference>